<dbReference type="Gene3D" id="1.10.510.10">
    <property type="entry name" value="Transferase(Phosphotransferase) domain 1"/>
    <property type="match status" value="1"/>
</dbReference>
<dbReference type="eggNOG" id="ENOG502QUU6">
    <property type="taxonomic scope" value="Eukaryota"/>
</dbReference>
<evidence type="ECO:0000313" key="4">
    <source>
        <dbReference type="Proteomes" id="UP000007322"/>
    </source>
</evidence>
<dbReference type="GeneID" id="11509314"/>
<feature type="compositionally biased region" description="Polar residues" evidence="1">
    <location>
        <begin position="493"/>
        <end position="505"/>
    </location>
</feature>
<dbReference type="InterPro" id="IPR000719">
    <property type="entry name" value="Prot_kinase_dom"/>
</dbReference>
<dbReference type="PANTHER" id="PTHR44305:SF24">
    <property type="entry name" value="TYROSINE-PROTEIN KINASE C03B1.5-RELATED"/>
    <property type="match status" value="1"/>
</dbReference>
<dbReference type="AlphaFoldDB" id="G2QQ89"/>
<feature type="compositionally biased region" description="Low complexity" evidence="1">
    <location>
        <begin position="479"/>
        <end position="492"/>
    </location>
</feature>
<feature type="compositionally biased region" description="Low complexity" evidence="1">
    <location>
        <begin position="509"/>
        <end position="523"/>
    </location>
</feature>
<dbReference type="PROSITE" id="PS50011">
    <property type="entry name" value="PROTEIN_KINASE_DOM"/>
    <property type="match status" value="1"/>
</dbReference>
<feature type="region of interest" description="Disordered" evidence="1">
    <location>
        <begin position="316"/>
        <end position="337"/>
    </location>
</feature>
<dbReference type="PANTHER" id="PTHR44305">
    <property type="entry name" value="SI:DKEY-192D15.2-RELATED"/>
    <property type="match status" value="1"/>
</dbReference>
<sequence length="560" mass="62603">MWWDDETIERIVTKQFVANKLGSKAAGRLDQPLGFGENLTDCTYWDWIEAKSKKTFLILSELGLPNHIFELVDDSLDDQDLPFAIDQVARLRLSPSKNDKLERKFYHRQFHYLLRYVDHGVHIDYADDEVVPLDAVDKKHAAGQGHHVDKVTSSNRPGMVFCRCQISLGPGHVSMEELMSEINGIKAVQNEHLLSYWASYTHRGYGYILFTPASEYSLKSLLTTMPSCLKRLDKKARRRAVMNWIYCLADTVCFFHNQGLSHGNIRPSTVNFSKDNLAFFTGFTPFHIHVLGGVEDNKVFDREAYDYGAPEKVRYLPSSSSSDSIHRATDGRDHQPAGFDPQAADVYSLGCIILELLSFLFKRQGRPFAAHRAAKHRAVGRGSPFPDSSFHENVEQVESWMTQLATDAVEKDDPVFEGVEPILCLVVKMLAFYPSERPKACEVKEEIGQILMGSCGMPEPHCLCRSGHWSFGNGSLRHSSSSMQSTASAGTGPVSTQRRSGSQEEGSSKRASAGSGSSVSLRSIKTFLREPGDGEAALRPRNWSQGSQASVQEKRSRASR</sequence>
<dbReference type="STRING" id="573729.G2QQ89"/>
<dbReference type="InterPro" id="IPR053083">
    <property type="entry name" value="TF_kinase-domain_protein"/>
</dbReference>
<feature type="domain" description="Protein kinase" evidence="2">
    <location>
        <begin position="99"/>
        <end position="452"/>
    </location>
</feature>
<evidence type="ECO:0000259" key="2">
    <source>
        <dbReference type="PROSITE" id="PS50011"/>
    </source>
</evidence>
<dbReference type="EMBL" id="CP003008">
    <property type="protein sequence ID" value="AEO61752.1"/>
    <property type="molecule type" value="Genomic_DNA"/>
</dbReference>
<dbReference type="RefSeq" id="XP_003666997.1">
    <property type="nucleotide sequence ID" value="XM_003666949.1"/>
</dbReference>
<dbReference type="Proteomes" id="UP000007322">
    <property type="component" value="Chromosome 7"/>
</dbReference>
<dbReference type="GO" id="GO:0005524">
    <property type="term" value="F:ATP binding"/>
    <property type="evidence" value="ECO:0007669"/>
    <property type="project" value="InterPro"/>
</dbReference>
<evidence type="ECO:0000313" key="3">
    <source>
        <dbReference type="EMBL" id="AEO61752.1"/>
    </source>
</evidence>
<gene>
    <name evidence="3" type="ORF">MYCTH_2312273</name>
</gene>
<name>G2QQ89_THET4</name>
<dbReference type="OrthoDB" id="4062651at2759"/>
<dbReference type="InParanoid" id="G2QQ89"/>
<feature type="compositionally biased region" description="Polar residues" evidence="1">
    <location>
        <begin position="542"/>
        <end position="551"/>
    </location>
</feature>
<dbReference type="KEGG" id="mtm:MYCTH_2312273"/>
<feature type="compositionally biased region" description="Basic and acidic residues" evidence="1">
    <location>
        <begin position="527"/>
        <end position="538"/>
    </location>
</feature>
<dbReference type="GO" id="GO:0004672">
    <property type="term" value="F:protein kinase activity"/>
    <property type="evidence" value="ECO:0007669"/>
    <property type="project" value="InterPro"/>
</dbReference>
<dbReference type="OMA" id="HHRGAKN"/>
<dbReference type="HOGENOM" id="CLU_015630_1_1_1"/>
<keyword evidence="4" id="KW-1185">Reference proteome</keyword>
<dbReference type="VEuPathDB" id="FungiDB:MYCTH_2312273"/>
<proteinExistence type="predicted"/>
<protein>
    <recommendedName>
        <fullName evidence="2">Protein kinase domain-containing protein</fullName>
    </recommendedName>
</protein>
<organism evidence="3 4">
    <name type="scientific">Thermothelomyces thermophilus (strain ATCC 42464 / BCRC 31852 / DSM 1799)</name>
    <name type="common">Sporotrichum thermophile</name>
    <dbReference type="NCBI Taxonomy" id="573729"/>
    <lineage>
        <taxon>Eukaryota</taxon>
        <taxon>Fungi</taxon>
        <taxon>Dikarya</taxon>
        <taxon>Ascomycota</taxon>
        <taxon>Pezizomycotina</taxon>
        <taxon>Sordariomycetes</taxon>
        <taxon>Sordariomycetidae</taxon>
        <taxon>Sordariales</taxon>
        <taxon>Chaetomiaceae</taxon>
        <taxon>Thermothelomyces</taxon>
    </lineage>
</organism>
<accession>G2QQ89</accession>
<reference evidence="3 4" key="1">
    <citation type="journal article" date="2011" name="Nat. Biotechnol.">
        <title>Comparative genomic analysis of the thermophilic biomass-degrading fungi Myceliophthora thermophila and Thielavia terrestris.</title>
        <authorList>
            <person name="Berka R.M."/>
            <person name="Grigoriev I.V."/>
            <person name="Otillar R."/>
            <person name="Salamov A."/>
            <person name="Grimwood J."/>
            <person name="Reid I."/>
            <person name="Ishmael N."/>
            <person name="John T."/>
            <person name="Darmond C."/>
            <person name="Moisan M.-C."/>
            <person name="Henrissat B."/>
            <person name="Coutinho P.M."/>
            <person name="Lombard V."/>
            <person name="Natvig D.O."/>
            <person name="Lindquist E."/>
            <person name="Schmutz J."/>
            <person name="Lucas S."/>
            <person name="Harris P."/>
            <person name="Powlowski J."/>
            <person name="Bellemare A."/>
            <person name="Taylor D."/>
            <person name="Butler G."/>
            <person name="de Vries R.P."/>
            <person name="Allijn I.E."/>
            <person name="van den Brink J."/>
            <person name="Ushinsky S."/>
            <person name="Storms R."/>
            <person name="Powell A.J."/>
            <person name="Paulsen I.T."/>
            <person name="Elbourne L.D.H."/>
            <person name="Baker S.E."/>
            <person name="Magnuson J."/>
            <person name="LaBoissiere S."/>
            <person name="Clutterbuck A.J."/>
            <person name="Martinez D."/>
            <person name="Wogulis M."/>
            <person name="de Leon A.L."/>
            <person name="Rey M.W."/>
            <person name="Tsang A."/>
        </authorList>
    </citation>
    <scope>NUCLEOTIDE SEQUENCE [LARGE SCALE GENOMIC DNA]</scope>
    <source>
        <strain evidence="4">ATCC 42464 / BCRC 31852 / DSM 1799</strain>
    </source>
</reference>
<evidence type="ECO:0000256" key="1">
    <source>
        <dbReference type="SAM" id="MobiDB-lite"/>
    </source>
</evidence>
<feature type="compositionally biased region" description="Basic and acidic residues" evidence="1">
    <location>
        <begin position="324"/>
        <end position="335"/>
    </location>
</feature>
<dbReference type="SMART" id="SM00220">
    <property type="entry name" value="S_TKc"/>
    <property type="match status" value="1"/>
</dbReference>
<dbReference type="InterPro" id="IPR011009">
    <property type="entry name" value="Kinase-like_dom_sf"/>
</dbReference>
<feature type="region of interest" description="Disordered" evidence="1">
    <location>
        <begin position="475"/>
        <end position="560"/>
    </location>
</feature>
<dbReference type="SUPFAM" id="SSF56112">
    <property type="entry name" value="Protein kinase-like (PK-like)"/>
    <property type="match status" value="1"/>
</dbReference>